<proteinExistence type="predicted"/>
<gene>
    <name evidence="2" type="ORF">HFP15_21855</name>
</gene>
<accession>A0ABX1J6V4</accession>
<name>A0ABX1J6V4_9PSEU</name>
<reference evidence="2 3" key="1">
    <citation type="submission" date="2020-04" db="EMBL/GenBank/DDBJ databases">
        <title>Novel species.</title>
        <authorList>
            <person name="Teo W.F.A."/>
            <person name="Lipun K."/>
            <person name="Srisuk N."/>
            <person name="Duangmal K."/>
        </authorList>
    </citation>
    <scope>NUCLEOTIDE SEQUENCE [LARGE SCALE GENOMIC DNA]</scope>
    <source>
        <strain evidence="2 3">K13G38</strain>
    </source>
</reference>
<dbReference type="EMBL" id="JAAXLS010000015">
    <property type="protein sequence ID" value="NKQ55532.1"/>
    <property type="molecule type" value="Genomic_DNA"/>
</dbReference>
<comment type="caution">
    <text evidence="2">The sequence shown here is derived from an EMBL/GenBank/DDBJ whole genome shotgun (WGS) entry which is preliminary data.</text>
</comment>
<sequence>MAELEAQVTELRDREAIRECLTRYSRGIDRFDRELLLSAYHPNAIDDHGKFIGTPAEFADWAFKQHTEAHLSHQHCLFQHRCELDGAVAHTETYFMFAGMNRQGPPLVLNGGRYLDRFEKRDGVWAIAYRTCVRDWGLMDERPDMAQQASFTSTRALLPEHIRDFMNTAPGPRRDAGDLSYQRPLRADQDRLTAWNAL</sequence>
<dbReference type="Gene3D" id="3.10.450.50">
    <property type="match status" value="1"/>
</dbReference>
<dbReference type="SUPFAM" id="SSF54427">
    <property type="entry name" value="NTF2-like"/>
    <property type="match status" value="1"/>
</dbReference>
<evidence type="ECO:0000313" key="2">
    <source>
        <dbReference type="EMBL" id="NKQ55532.1"/>
    </source>
</evidence>
<dbReference type="InterPro" id="IPR032710">
    <property type="entry name" value="NTF2-like_dom_sf"/>
</dbReference>
<keyword evidence="3" id="KW-1185">Reference proteome</keyword>
<feature type="domain" description="SnoaL-like" evidence="1">
    <location>
        <begin position="10"/>
        <end position="131"/>
    </location>
</feature>
<protein>
    <submittedName>
        <fullName evidence="2">Nuclear transport factor 2 family protein</fullName>
    </submittedName>
</protein>
<dbReference type="Pfam" id="PF13577">
    <property type="entry name" value="SnoaL_4"/>
    <property type="match status" value="1"/>
</dbReference>
<organism evidence="2 3">
    <name type="scientific">Amycolatopsis acididurans</name>
    <dbReference type="NCBI Taxonomy" id="2724524"/>
    <lineage>
        <taxon>Bacteria</taxon>
        <taxon>Bacillati</taxon>
        <taxon>Actinomycetota</taxon>
        <taxon>Actinomycetes</taxon>
        <taxon>Pseudonocardiales</taxon>
        <taxon>Pseudonocardiaceae</taxon>
        <taxon>Amycolatopsis</taxon>
    </lineage>
</organism>
<dbReference type="Proteomes" id="UP000715441">
    <property type="component" value="Unassembled WGS sequence"/>
</dbReference>
<dbReference type="InterPro" id="IPR037401">
    <property type="entry name" value="SnoaL-like"/>
</dbReference>
<evidence type="ECO:0000259" key="1">
    <source>
        <dbReference type="Pfam" id="PF13577"/>
    </source>
</evidence>
<evidence type="ECO:0000313" key="3">
    <source>
        <dbReference type="Proteomes" id="UP000715441"/>
    </source>
</evidence>